<dbReference type="PANTHER" id="PTHR48079">
    <property type="entry name" value="PROTEIN YEEZ"/>
    <property type="match status" value="1"/>
</dbReference>
<reference evidence="2 3" key="1">
    <citation type="submission" date="2021-05" db="EMBL/GenBank/DDBJ databases">
        <title>Complete genome of Nocardioides aquaticus KCTC 9944T isolated from meromictic and hypersaline Ekho Lake, Antarctica.</title>
        <authorList>
            <person name="Hwang K."/>
            <person name="Kim K.M."/>
            <person name="Choe H."/>
        </authorList>
    </citation>
    <scope>NUCLEOTIDE SEQUENCE [LARGE SCALE GENOMIC DNA]</scope>
    <source>
        <strain evidence="2 3">KCTC 9944</strain>
    </source>
</reference>
<proteinExistence type="predicted"/>
<name>A0ABX8EQN9_9ACTN</name>
<dbReference type="Pfam" id="PF01370">
    <property type="entry name" value="Epimerase"/>
    <property type="match status" value="1"/>
</dbReference>
<keyword evidence="2" id="KW-0560">Oxidoreductase</keyword>
<dbReference type="RefSeq" id="WP_214057051.1">
    <property type="nucleotide sequence ID" value="NZ_CP075371.1"/>
</dbReference>
<evidence type="ECO:0000313" key="2">
    <source>
        <dbReference type="EMBL" id="QVT81728.1"/>
    </source>
</evidence>
<dbReference type="InterPro" id="IPR036291">
    <property type="entry name" value="NAD(P)-bd_dom_sf"/>
</dbReference>
<dbReference type="InterPro" id="IPR051783">
    <property type="entry name" value="NAD(P)-dependent_oxidoreduct"/>
</dbReference>
<evidence type="ECO:0000259" key="1">
    <source>
        <dbReference type="Pfam" id="PF01370"/>
    </source>
</evidence>
<dbReference type="InterPro" id="IPR001509">
    <property type="entry name" value="Epimerase_deHydtase"/>
</dbReference>
<dbReference type="SUPFAM" id="SSF51735">
    <property type="entry name" value="NAD(P)-binding Rossmann-fold domains"/>
    <property type="match status" value="1"/>
</dbReference>
<sequence length="296" mass="31849">MDVFLTGATGYIGEAVAELLVARGHTVVGLTRDPRSSRASALEDAGVRVVAGDVGDPGSYRARLAAAEVVIHTVADGRRPVESDEQLFAELLALRAAGRAPHLVYTTGCSVYGAHCHPLLDESTPTDPDHPRARLEAQLATSRLAHTIVRPALVFGGHGRSSLLGRWLDEARDGVAVFYGDARKVWSWVHVDDLARGYAAIVERLAELDGEAFLLADDAPVAALETYEACQRAFGRTGPVTHAPISEEAPVYQVFDRHEIVDSRKAQRLLGWTPRATSVMELVAALPGRTATHPEL</sequence>
<feature type="domain" description="NAD-dependent epimerase/dehydratase" evidence="1">
    <location>
        <begin position="3"/>
        <end position="213"/>
    </location>
</feature>
<dbReference type="Gene3D" id="3.40.50.720">
    <property type="entry name" value="NAD(P)-binding Rossmann-like Domain"/>
    <property type="match status" value="1"/>
</dbReference>
<gene>
    <name evidence="2" type="primary">oleD_2</name>
    <name evidence="2" type="ORF">ENKNEFLB_04145</name>
</gene>
<dbReference type="PANTHER" id="PTHR48079:SF6">
    <property type="entry name" value="NAD(P)-BINDING DOMAIN-CONTAINING PROTEIN-RELATED"/>
    <property type="match status" value="1"/>
</dbReference>
<dbReference type="EC" id="1.1.1.412" evidence="2"/>
<accession>A0ABX8EQN9</accession>
<keyword evidence="3" id="KW-1185">Reference proteome</keyword>
<dbReference type="GO" id="GO:0016491">
    <property type="term" value="F:oxidoreductase activity"/>
    <property type="evidence" value="ECO:0007669"/>
    <property type="project" value="UniProtKB-KW"/>
</dbReference>
<protein>
    <submittedName>
        <fullName evidence="2">2-alkyl-3-oxoalkanoate reductase</fullName>
        <ecNumber evidence="2">1.1.1.412</ecNumber>
    </submittedName>
</protein>
<dbReference type="EMBL" id="CP075371">
    <property type="protein sequence ID" value="QVT81728.1"/>
    <property type="molecule type" value="Genomic_DNA"/>
</dbReference>
<evidence type="ECO:0000313" key="3">
    <source>
        <dbReference type="Proteomes" id="UP000679307"/>
    </source>
</evidence>
<organism evidence="2 3">
    <name type="scientific">Nocardioides aquaticus</name>
    <dbReference type="NCBI Taxonomy" id="160826"/>
    <lineage>
        <taxon>Bacteria</taxon>
        <taxon>Bacillati</taxon>
        <taxon>Actinomycetota</taxon>
        <taxon>Actinomycetes</taxon>
        <taxon>Propionibacteriales</taxon>
        <taxon>Nocardioidaceae</taxon>
        <taxon>Nocardioides</taxon>
    </lineage>
</organism>
<dbReference type="Proteomes" id="UP000679307">
    <property type="component" value="Chromosome"/>
</dbReference>